<accession>A0A9D5HRM5</accession>
<dbReference type="AlphaFoldDB" id="A0A9D5HRM5"/>
<name>A0A9D5HRM5_9LILI</name>
<keyword evidence="3" id="KW-1185">Reference proteome</keyword>
<comment type="caution">
    <text evidence="2">The sequence shown here is derived from an EMBL/GenBank/DDBJ whole genome shotgun (WGS) entry which is preliminary data.</text>
</comment>
<organism evidence="2 3">
    <name type="scientific">Dioscorea zingiberensis</name>
    <dbReference type="NCBI Taxonomy" id="325984"/>
    <lineage>
        <taxon>Eukaryota</taxon>
        <taxon>Viridiplantae</taxon>
        <taxon>Streptophyta</taxon>
        <taxon>Embryophyta</taxon>
        <taxon>Tracheophyta</taxon>
        <taxon>Spermatophyta</taxon>
        <taxon>Magnoliopsida</taxon>
        <taxon>Liliopsida</taxon>
        <taxon>Dioscoreales</taxon>
        <taxon>Dioscoreaceae</taxon>
        <taxon>Dioscorea</taxon>
    </lineage>
</organism>
<evidence type="ECO:0000313" key="2">
    <source>
        <dbReference type="EMBL" id="KAJ0986478.1"/>
    </source>
</evidence>
<sequence>MDAVLLESPFQSKAHSPFLLSSGPSYDSMLRESIDRFLVEMHRHPRDFSALRSVFFRLLQSSPDPPLEVIWFYSAVNYFDSASTGNDVLARVWGIKDLLQLLIACSTSCDGQKSIALLAPVVSELYNCLTEEKELNGKAKREIEGLVEGVISYISICRSKSHGDRNGSVLYCFMDLVRVWSSRYPESRDGSEVVFPLVNDDIRAGLCKQHWDIGHLAGVVTAEVFLLRLCLKVRGAGEVKAELPKELRIWAVSSVTVFQNSIFFEILLKLLLDPTLPVKSLLNSKDEKLVRSILYDAVILVDYSFLNPGMEPEQSFNCMKRLALTRLFVSCEAIRIARENGEHTKALSYTSAFSTSNLPNEFVKWVNNHADAGKVACKRPNGTTPQALLVWLEALEDDGLKLFEDKISSLRTKFLFENGNNLSEESELDTFNKCSDAELFVVNTRAIPEVGAVDKETEAMDVRFSIAVNSMRSKTSNLRRKRKEFGGEEVVPSKLVKRKTSDDSVEDYSTSSEDDDHMSSDSQIEDPEADGDDMEVVEQ</sequence>
<dbReference type="Proteomes" id="UP001085076">
    <property type="component" value="Miscellaneous, Linkage group lg01"/>
</dbReference>
<feature type="region of interest" description="Disordered" evidence="1">
    <location>
        <begin position="477"/>
        <end position="539"/>
    </location>
</feature>
<dbReference type="EMBL" id="JAGGNH010000001">
    <property type="protein sequence ID" value="KAJ0986478.1"/>
    <property type="molecule type" value="Genomic_DNA"/>
</dbReference>
<gene>
    <name evidence="2" type="ORF">J5N97_004834</name>
</gene>
<feature type="compositionally biased region" description="Acidic residues" evidence="1">
    <location>
        <begin position="523"/>
        <end position="539"/>
    </location>
</feature>
<dbReference type="PANTHER" id="PTHR35505:SF1">
    <property type="entry name" value="SNF2 DOMAIN PROTEIN"/>
    <property type="match status" value="1"/>
</dbReference>
<evidence type="ECO:0000256" key="1">
    <source>
        <dbReference type="SAM" id="MobiDB-lite"/>
    </source>
</evidence>
<evidence type="ECO:0000313" key="3">
    <source>
        <dbReference type="Proteomes" id="UP001085076"/>
    </source>
</evidence>
<protein>
    <submittedName>
        <fullName evidence="2">Uncharacterized protein</fullName>
    </submittedName>
</protein>
<dbReference type="OrthoDB" id="1660458at2759"/>
<dbReference type="PANTHER" id="PTHR35505">
    <property type="entry name" value="OS01G0600300 PROTEIN"/>
    <property type="match status" value="1"/>
</dbReference>
<reference evidence="2" key="2">
    <citation type="journal article" date="2022" name="Hortic Res">
        <title>The genome of Dioscorea zingiberensis sheds light on the biosynthesis, origin and evolution of the medicinally important diosgenin saponins.</title>
        <authorList>
            <person name="Li Y."/>
            <person name="Tan C."/>
            <person name="Li Z."/>
            <person name="Guo J."/>
            <person name="Li S."/>
            <person name="Chen X."/>
            <person name="Wang C."/>
            <person name="Dai X."/>
            <person name="Yang H."/>
            <person name="Song W."/>
            <person name="Hou L."/>
            <person name="Xu J."/>
            <person name="Tong Z."/>
            <person name="Xu A."/>
            <person name="Yuan X."/>
            <person name="Wang W."/>
            <person name="Yang Q."/>
            <person name="Chen L."/>
            <person name="Sun Z."/>
            <person name="Wang K."/>
            <person name="Pan B."/>
            <person name="Chen J."/>
            <person name="Bao Y."/>
            <person name="Liu F."/>
            <person name="Qi X."/>
            <person name="Gang D.R."/>
            <person name="Wen J."/>
            <person name="Li J."/>
        </authorList>
    </citation>
    <scope>NUCLEOTIDE SEQUENCE</scope>
    <source>
        <strain evidence="2">Dzin_1.0</strain>
    </source>
</reference>
<reference evidence="2" key="1">
    <citation type="submission" date="2021-03" db="EMBL/GenBank/DDBJ databases">
        <authorList>
            <person name="Li Z."/>
            <person name="Yang C."/>
        </authorList>
    </citation>
    <scope>NUCLEOTIDE SEQUENCE</scope>
    <source>
        <strain evidence="2">Dzin_1.0</strain>
        <tissue evidence="2">Leaf</tissue>
    </source>
</reference>
<proteinExistence type="predicted"/>